<dbReference type="Proteomes" id="UP000075766">
    <property type="component" value="Unassembled WGS sequence"/>
</dbReference>
<proteinExistence type="predicted"/>
<keyword evidence="2" id="KW-1185">Reference proteome</keyword>
<sequence length="177" mass="19027">MMSHAAERESAATASGAGDDLWPGADYQRQVERLRGAVGETVYLVELIEGVGQLGAHLSDRPCELLAVLDFPRPDPARGLTPHLVLLDDGRGLNLGRVARISRRPFAPRATDLLYLDAVAERRVLFAERRLSPTFIAERAHRVLGQTLGCAPVTGRKTLRASTDSALESPGPAPAGE</sequence>
<protein>
    <recommendedName>
        <fullName evidence="3">CheW-like domain-containing protein</fullName>
    </recommendedName>
</protein>
<dbReference type="EMBL" id="LSYU01000066">
    <property type="protein sequence ID" value="KXX64079.1"/>
    <property type="molecule type" value="Genomic_DNA"/>
</dbReference>
<gene>
    <name evidence="1" type="ORF">AY586_03120</name>
</gene>
<name>A0ABR5VF50_MARGR</name>
<comment type="caution">
    <text evidence="1">The sequence shown here is derived from an EMBL/GenBank/DDBJ whole genome shotgun (WGS) entry which is preliminary data.</text>
</comment>
<evidence type="ECO:0000313" key="1">
    <source>
        <dbReference type="EMBL" id="KXX64079.1"/>
    </source>
</evidence>
<organism evidence="1 2">
    <name type="scientific">Marichromatium gracile</name>
    <name type="common">Chromatium gracile</name>
    <dbReference type="NCBI Taxonomy" id="1048"/>
    <lineage>
        <taxon>Bacteria</taxon>
        <taxon>Pseudomonadati</taxon>
        <taxon>Pseudomonadota</taxon>
        <taxon>Gammaproteobacteria</taxon>
        <taxon>Chromatiales</taxon>
        <taxon>Chromatiaceae</taxon>
        <taxon>Marichromatium</taxon>
    </lineage>
</organism>
<evidence type="ECO:0000313" key="2">
    <source>
        <dbReference type="Proteomes" id="UP000075766"/>
    </source>
</evidence>
<evidence type="ECO:0008006" key="3">
    <source>
        <dbReference type="Google" id="ProtNLM"/>
    </source>
</evidence>
<accession>A0ABR5VF50</accession>
<reference evidence="1 2" key="1">
    <citation type="submission" date="2016-02" db="EMBL/GenBank/DDBJ databases">
        <title>Genome sequence of Marichromatium gracile YL-28, a purple sulfur bacterium.</title>
        <authorList>
            <person name="Zhao C."/>
            <person name="Hong X."/>
            <person name="Chen S."/>
            <person name="Yang S."/>
        </authorList>
    </citation>
    <scope>NUCLEOTIDE SEQUENCE [LARGE SCALE GENOMIC DNA]</scope>
    <source>
        <strain evidence="1 2">YL28</strain>
    </source>
</reference>